<dbReference type="InterPro" id="IPR024982">
    <property type="entry name" value="Rax2-like_C"/>
</dbReference>
<dbReference type="Pfam" id="PF20843">
    <property type="entry name" value="Rax2_3"/>
    <property type="match status" value="1"/>
</dbReference>
<dbReference type="PANTHER" id="PTHR31778">
    <property type="entry name" value="BUD SITE SELECTION PROTEIN RAX2"/>
    <property type="match status" value="1"/>
</dbReference>
<name>A0A6A6P7R7_9PEZI</name>
<dbReference type="PANTHER" id="PTHR31778:SF2">
    <property type="entry name" value="BUD SITE SELECTION PROTEIN RAX2"/>
    <property type="match status" value="1"/>
</dbReference>
<sequence>MGRMLVDIASALLAAASLCSSVIPAVHAVTFTPVPEPNLDLSQLGRVALAGDFDSISLYQWEGQSQNSFNTNGSQSLLARFPNGAFASLATADGGIQAMCPYTRADGSLRGVMVGGNFTSLGGMESQGIAMFDPNTTEITPLAGLSGRVSALYCDEDSNTVYIGGSFTAPNSTNAIAYTDSDWANLPFGGFNGPVSSITKTSGGNIVFGGDFTGLGNATVPTEKDGQIIPITSANITAGSSSDRDGLGDPENIVCSTADEDGPDSTWLLEDDTPGFWQANFRFGFQPTKLRLWNTNFEDRGTRTFRVTALPLSGIMNFTYTDVDGNEAFCDARCPLPENNSTFQDFSFVNTVGMNGFRVDISDWYGRGGGLSGIKLFQDDIYDFAISEFNVPTCEGDSSASTATTTGPWEVTPSGDSVSEYLTANLEGDINSDSAVVVFRPNIQQSGNYSVSMYTPGCLQDDSCDQRGRVNITGDVVDASGTQSNAPPISTQLFQTNNFDKYDRIYNGFVDAGDSGFQPTITLSPSSDQSGPLTIVAQRVRFELIDSDGGLNGLFEFDPEVTVVDTDFSQSAVNRAGRSLDDDASVNVLLDVDDTLYVGGNFTRDGSKNIFSISDGNVTALEGNGLNSEVLCMYRNGSTIYVGGNFTAANGEAVLGLSGIAAYSINNNRWASLGSGVRGIVTSIIPFTLNITDDTPEPVLAISGSFQELNGFATNDPSPANDFAIWVPSRNNWLQNLDINTIALSGSMSVFTEIPDSEPLFAGAVSSQALQASGAISLNSGASSIDSLPVNFQAQSSSSTVEKRATDPDSASGVVTGLIVADNGLNITVLGGSFAATASNGSTINNLLFLNGSENVVTGVSSGLEPESVVLSLGAKEVNLYVGGALTGNINGNDVGGLIAYDLRGNDFAASQPPALTGDDVIVNAVAPRPDHDGVYVGGSFEGSGSFSCEALCIYNPTSGQWESPNAEISGTVSTMTWVSNDKLIVGGNLTVGGNSTTLATYDAEDQEFTEFTGASNMPGPVTAFSTANSEGSQFWVAGKTSDGATFLQRFDGDEWVPAGSDLGQSTTIRGLQIFRLTEDHSNDDLMGRDEALVLLGQLELPDFGNASAAVFNGTSFTPFILANTAQNGPGSLSQIFVQFPQNFLTSDNGELAVGFVILIGLALALLCTFLLIVGGILVEFWRRRQEGYVPMYGGRNENLSRIPPEELFENVGRRPGGGGL</sequence>
<dbReference type="Pfam" id="PF20842">
    <property type="entry name" value="Rax2_2"/>
    <property type="match status" value="1"/>
</dbReference>
<feature type="domain" description="Rax2-like C-terminal" evidence="3">
    <location>
        <begin position="110"/>
        <end position="217"/>
    </location>
</feature>
<proteinExistence type="predicted"/>
<dbReference type="SUPFAM" id="SSF50965">
    <property type="entry name" value="Galactose oxidase, central domain"/>
    <property type="match status" value="1"/>
</dbReference>
<keyword evidence="2" id="KW-0732">Signal</keyword>
<reference evidence="6" key="1">
    <citation type="journal article" date="2020" name="Stud. Mycol.">
        <title>101 Dothideomycetes genomes: a test case for predicting lifestyles and emergence of pathogens.</title>
        <authorList>
            <person name="Haridas S."/>
            <person name="Albert R."/>
            <person name="Binder M."/>
            <person name="Bloem J."/>
            <person name="Labutti K."/>
            <person name="Salamov A."/>
            <person name="Andreopoulos B."/>
            <person name="Baker S."/>
            <person name="Barry K."/>
            <person name="Bills G."/>
            <person name="Bluhm B."/>
            <person name="Cannon C."/>
            <person name="Castanera R."/>
            <person name="Culley D."/>
            <person name="Daum C."/>
            <person name="Ezra D."/>
            <person name="Gonzalez J."/>
            <person name="Henrissat B."/>
            <person name="Kuo A."/>
            <person name="Liang C."/>
            <person name="Lipzen A."/>
            <person name="Lutzoni F."/>
            <person name="Magnuson J."/>
            <person name="Mondo S."/>
            <person name="Nolan M."/>
            <person name="Ohm R."/>
            <person name="Pangilinan J."/>
            <person name="Park H.-J."/>
            <person name="Ramirez L."/>
            <person name="Alfaro M."/>
            <person name="Sun H."/>
            <person name="Tritt A."/>
            <person name="Yoshinaga Y."/>
            <person name="Zwiers L.-H."/>
            <person name="Turgeon B."/>
            <person name="Goodwin S."/>
            <person name="Spatafora J."/>
            <person name="Crous P."/>
            <person name="Grigoriev I."/>
        </authorList>
    </citation>
    <scope>NUCLEOTIDE SEQUENCE</scope>
    <source>
        <strain evidence="6">ATCC 16933</strain>
    </source>
</reference>
<feature type="transmembrane region" description="Helical" evidence="1">
    <location>
        <begin position="1152"/>
        <end position="1179"/>
    </location>
</feature>
<dbReference type="InterPro" id="IPR048265">
    <property type="entry name" value="Rax2-like_third"/>
</dbReference>
<dbReference type="EMBL" id="MU001674">
    <property type="protein sequence ID" value="KAF2460041.1"/>
    <property type="molecule type" value="Genomic_DNA"/>
</dbReference>
<gene>
    <name evidence="6" type="ORF">BDY21DRAFT_361902</name>
</gene>
<feature type="chain" id="PRO_5025582432" evidence="2">
    <location>
        <begin position="29"/>
        <end position="1221"/>
    </location>
</feature>
<feature type="domain" description="Rax2-like third" evidence="5">
    <location>
        <begin position="383"/>
        <end position="545"/>
    </location>
</feature>
<evidence type="ECO:0000313" key="6">
    <source>
        <dbReference type="EMBL" id="KAF2460041.1"/>
    </source>
</evidence>
<evidence type="ECO:0000256" key="2">
    <source>
        <dbReference type="SAM" id="SignalP"/>
    </source>
</evidence>
<dbReference type="InterPro" id="IPR015915">
    <property type="entry name" value="Kelch-typ_b-propeller"/>
</dbReference>
<evidence type="ECO:0000259" key="4">
    <source>
        <dbReference type="Pfam" id="PF20842"/>
    </source>
</evidence>
<dbReference type="InterPro" id="IPR048266">
    <property type="entry name" value="Rax2-like_second"/>
</dbReference>
<evidence type="ECO:0000313" key="7">
    <source>
        <dbReference type="Proteomes" id="UP000799766"/>
    </source>
</evidence>
<evidence type="ECO:0000256" key="1">
    <source>
        <dbReference type="SAM" id="Phobius"/>
    </source>
</evidence>
<dbReference type="Pfam" id="PF12768">
    <property type="entry name" value="Rax2"/>
    <property type="match status" value="2"/>
</dbReference>
<dbReference type="GO" id="GO:1902929">
    <property type="term" value="C:plasma membrane of growing cell tip"/>
    <property type="evidence" value="ECO:0007669"/>
    <property type="project" value="TreeGrafter"/>
</dbReference>
<feature type="domain" description="Rax2-like C-terminal" evidence="3">
    <location>
        <begin position="898"/>
        <end position="1147"/>
    </location>
</feature>
<evidence type="ECO:0000259" key="3">
    <source>
        <dbReference type="Pfam" id="PF12768"/>
    </source>
</evidence>
<dbReference type="OrthoDB" id="2503993at2759"/>
<organism evidence="6 7">
    <name type="scientific">Lineolata rhizophorae</name>
    <dbReference type="NCBI Taxonomy" id="578093"/>
    <lineage>
        <taxon>Eukaryota</taxon>
        <taxon>Fungi</taxon>
        <taxon>Dikarya</taxon>
        <taxon>Ascomycota</taxon>
        <taxon>Pezizomycotina</taxon>
        <taxon>Dothideomycetes</taxon>
        <taxon>Dothideomycetes incertae sedis</taxon>
        <taxon>Lineolatales</taxon>
        <taxon>Lineolataceae</taxon>
        <taxon>Lineolata</taxon>
    </lineage>
</organism>
<dbReference type="AlphaFoldDB" id="A0A6A6P7R7"/>
<keyword evidence="1" id="KW-1133">Transmembrane helix</keyword>
<dbReference type="Gene3D" id="2.120.10.80">
    <property type="entry name" value="Kelch-type beta propeller"/>
    <property type="match status" value="1"/>
</dbReference>
<protein>
    <submittedName>
        <fullName evidence="6">Cortical protein marker for cell polarity-domain-containing protein</fullName>
    </submittedName>
</protein>
<keyword evidence="7" id="KW-1185">Reference proteome</keyword>
<evidence type="ECO:0000259" key="5">
    <source>
        <dbReference type="Pfam" id="PF20843"/>
    </source>
</evidence>
<dbReference type="Proteomes" id="UP000799766">
    <property type="component" value="Unassembled WGS sequence"/>
</dbReference>
<keyword evidence="1" id="KW-0812">Transmembrane</keyword>
<dbReference type="InterPro" id="IPR011043">
    <property type="entry name" value="Gal_Oxase/kelch_b-propeller"/>
</dbReference>
<keyword evidence="1" id="KW-0472">Membrane</keyword>
<feature type="signal peptide" evidence="2">
    <location>
        <begin position="1"/>
        <end position="28"/>
    </location>
</feature>
<feature type="domain" description="Rax2-like second" evidence="4">
    <location>
        <begin position="224"/>
        <end position="371"/>
    </location>
</feature>
<accession>A0A6A6P7R7</accession>